<evidence type="ECO:0000259" key="12">
    <source>
        <dbReference type="PROSITE" id="PS50866"/>
    </source>
</evidence>
<evidence type="ECO:0000313" key="14">
    <source>
        <dbReference type="Proteomes" id="UP000265000"/>
    </source>
</evidence>
<dbReference type="PANTHER" id="PTHR22811">
    <property type="entry name" value="TRANSMEMBRANE EMP24 DOMAIN-CONTAINING PROTEIN"/>
    <property type="match status" value="1"/>
</dbReference>
<dbReference type="GeneTree" id="ENSGT00940000159833"/>
<keyword evidence="7" id="KW-0256">Endoplasmic reticulum</keyword>
<name>A0A3Q2UCQ5_FUNHE</name>
<evidence type="ECO:0000256" key="8">
    <source>
        <dbReference type="ARBA" id="ARBA00022989"/>
    </source>
</evidence>
<evidence type="ECO:0000256" key="7">
    <source>
        <dbReference type="ARBA" id="ARBA00022824"/>
    </source>
</evidence>
<sequence length="253" mass="29213">WYSDSKRVNIRNTRKSSPVSHIFTRFPRGCTERGTLPRQGTQISAGVHIWAKHRPEVLRAVAFATELTFELPDNDKQCFYEELDRDVTFDIDFQVISGGNYDVDCFVTDPQNNVLYNERKKQYDSFSHTTAMKGVYKVCFSNEFSTFTHKIVYVDFRHGDERPLLEHMSSSTALTQLESSCVAIHEVLKVVADSQTWYRLREAHDRTKAEHLLERVTYWSMGETFLLFVIGVGQVMLLKSFFNEKKGSVVATT</sequence>
<accession>A0A3Q2UCQ5</accession>
<dbReference type="InterPro" id="IPR009038">
    <property type="entry name" value="GOLD_dom"/>
</dbReference>
<evidence type="ECO:0000256" key="1">
    <source>
        <dbReference type="ARBA" id="ARBA00004115"/>
    </source>
</evidence>
<evidence type="ECO:0000256" key="10">
    <source>
        <dbReference type="RuleBase" id="RU003827"/>
    </source>
</evidence>
<dbReference type="InterPro" id="IPR036598">
    <property type="entry name" value="GOLD_dom_sf"/>
</dbReference>
<feature type="domain" description="GOLD" evidence="12">
    <location>
        <begin position="76"/>
        <end position="158"/>
    </location>
</feature>
<evidence type="ECO:0000256" key="5">
    <source>
        <dbReference type="ARBA" id="ARBA00022692"/>
    </source>
</evidence>
<comment type="subcellular location">
    <subcellularLocation>
        <location evidence="1">Endoplasmic reticulum membrane</location>
        <topology evidence="1">Single-pass type I membrane protein</topology>
    </subcellularLocation>
    <subcellularLocation>
        <location evidence="2">Endoplasmic reticulum-Golgi intermediate compartment membrane</location>
        <topology evidence="2">Single-pass type I membrane protein</topology>
    </subcellularLocation>
    <subcellularLocation>
        <location evidence="3">Golgi apparatus</location>
        <location evidence="3">cis-Golgi network membrane</location>
        <topology evidence="3">Single-pass type I membrane protein</topology>
    </subcellularLocation>
    <subcellularLocation>
        <location evidence="10">Membrane</location>
        <topology evidence="10">Single-pass type I membrane protein</topology>
    </subcellularLocation>
</comment>
<dbReference type="PROSITE" id="PS50866">
    <property type="entry name" value="GOLD"/>
    <property type="match status" value="1"/>
</dbReference>
<dbReference type="GO" id="GO:0033116">
    <property type="term" value="C:endoplasmic reticulum-Golgi intermediate compartment membrane"/>
    <property type="evidence" value="ECO:0007669"/>
    <property type="project" value="UniProtKB-SubCell"/>
</dbReference>
<dbReference type="SMART" id="SM01190">
    <property type="entry name" value="EMP24_GP25L"/>
    <property type="match status" value="1"/>
</dbReference>
<dbReference type="GO" id="GO:0005789">
    <property type="term" value="C:endoplasmic reticulum membrane"/>
    <property type="evidence" value="ECO:0007669"/>
    <property type="project" value="UniProtKB-SubCell"/>
</dbReference>
<evidence type="ECO:0000256" key="9">
    <source>
        <dbReference type="ARBA" id="ARBA00023136"/>
    </source>
</evidence>
<dbReference type="AlphaFoldDB" id="A0A3Q2UCQ5"/>
<evidence type="ECO:0000256" key="6">
    <source>
        <dbReference type="ARBA" id="ARBA00022729"/>
    </source>
</evidence>
<dbReference type="STRING" id="8078.ENSFHEP00000028050"/>
<evidence type="ECO:0000256" key="4">
    <source>
        <dbReference type="ARBA" id="ARBA00007104"/>
    </source>
</evidence>
<dbReference type="Ensembl" id="ENSFHET00000017310.1">
    <property type="protein sequence ID" value="ENSFHEP00000028050.1"/>
    <property type="gene ID" value="ENSFHEG00000011912.1"/>
</dbReference>
<dbReference type="InterPro" id="IPR015720">
    <property type="entry name" value="Emp24-like"/>
</dbReference>
<dbReference type="GO" id="GO:0005794">
    <property type="term" value="C:Golgi apparatus"/>
    <property type="evidence" value="ECO:0007669"/>
    <property type="project" value="UniProtKB-SubCell"/>
</dbReference>
<feature type="transmembrane region" description="Helical" evidence="11">
    <location>
        <begin position="216"/>
        <end position="238"/>
    </location>
</feature>
<reference evidence="13" key="2">
    <citation type="submission" date="2025-09" db="UniProtKB">
        <authorList>
            <consortium name="Ensembl"/>
        </authorList>
    </citation>
    <scope>IDENTIFICATION</scope>
</reference>
<evidence type="ECO:0000256" key="2">
    <source>
        <dbReference type="ARBA" id="ARBA00004151"/>
    </source>
</evidence>
<evidence type="ECO:0000256" key="3">
    <source>
        <dbReference type="ARBA" id="ARBA00004619"/>
    </source>
</evidence>
<dbReference type="Proteomes" id="UP000265000">
    <property type="component" value="Unplaced"/>
</dbReference>
<comment type="similarity">
    <text evidence="4 10">Belongs to the EMP24/GP25L family.</text>
</comment>
<proteinExistence type="inferred from homology"/>
<reference evidence="13" key="1">
    <citation type="submission" date="2025-08" db="UniProtKB">
        <authorList>
            <consortium name="Ensembl"/>
        </authorList>
    </citation>
    <scope>IDENTIFICATION</scope>
</reference>
<keyword evidence="14" id="KW-1185">Reference proteome</keyword>
<keyword evidence="6" id="KW-0732">Signal</keyword>
<keyword evidence="8 11" id="KW-1133">Transmembrane helix</keyword>
<keyword evidence="9 11" id="KW-0472">Membrane</keyword>
<protein>
    <submittedName>
        <fullName evidence="13">Transmembrane p24 trafficking protein 3</fullName>
    </submittedName>
</protein>
<keyword evidence="5 10" id="KW-0812">Transmembrane</keyword>
<dbReference type="Pfam" id="PF01105">
    <property type="entry name" value="EMP24_GP25L"/>
    <property type="match status" value="1"/>
</dbReference>
<dbReference type="SUPFAM" id="SSF101576">
    <property type="entry name" value="Supernatant protein factor (SPF), C-terminal domain"/>
    <property type="match status" value="1"/>
</dbReference>
<evidence type="ECO:0000256" key="11">
    <source>
        <dbReference type="SAM" id="Phobius"/>
    </source>
</evidence>
<evidence type="ECO:0000313" key="13">
    <source>
        <dbReference type="Ensembl" id="ENSFHEP00000028050.1"/>
    </source>
</evidence>
<organism evidence="13 14">
    <name type="scientific">Fundulus heteroclitus</name>
    <name type="common">Killifish</name>
    <name type="synonym">Mummichog</name>
    <dbReference type="NCBI Taxonomy" id="8078"/>
    <lineage>
        <taxon>Eukaryota</taxon>
        <taxon>Metazoa</taxon>
        <taxon>Chordata</taxon>
        <taxon>Craniata</taxon>
        <taxon>Vertebrata</taxon>
        <taxon>Euteleostomi</taxon>
        <taxon>Actinopterygii</taxon>
        <taxon>Neopterygii</taxon>
        <taxon>Teleostei</taxon>
        <taxon>Neoteleostei</taxon>
        <taxon>Acanthomorphata</taxon>
        <taxon>Ovalentaria</taxon>
        <taxon>Atherinomorphae</taxon>
        <taxon>Cyprinodontiformes</taxon>
        <taxon>Fundulidae</taxon>
        <taxon>Fundulus</taxon>
    </lineage>
</organism>